<dbReference type="AlphaFoldDB" id="A0A840G5W0"/>
<evidence type="ECO:0000313" key="1">
    <source>
        <dbReference type="EMBL" id="MBB4246118.1"/>
    </source>
</evidence>
<dbReference type="OrthoDB" id="8564953at2"/>
<keyword evidence="2" id="KW-1185">Reference proteome</keyword>
<dbReference type="RefSeq" id="WP_153114901.1">
    <property type="nucleotide sequence ID" value="NZ_JACIGE010000001.1"/>
</dbReference>
<protein>
    <submittedName>
        <fullName evidence="1">Uncharacterized protein</fullName>
    </submittedName>
</protein>
<evidence type="ECO:0000313" key="2">
    <source>
        <dbReference type="Proteomes" id="UP000587070"/>
    </source>
</evidence>
<organism evidence="1 2">
    <name type="scientific">Rhodocyclus tenuis</name>
    <name type="common">Rhodospirillum tenue</name>
    <dbReference type="NCBI Taxonomy" id="1066"/>
    <lineage>
        <taxon>Bacteria</taxon>
        <taxon>Pseudomonadati</taxon>
        <taxon>Pseudomonadota</taxon>
        <taxon>Betaproteobacteria</taxon>
        <taxon>Rhodocyclales</taxon>
        <taxon>Rhodocyclaceae</taxon>
        <taxon>Rhodocyclus</taxon>
    </lineage>
</organism>
<comment type="caution">
    <text evidence="1">The sequence shown here is derived from an EMBL/GenBank/DDBJ whole genome shotgun (WGS) entry which is preliminary data.</text>
</comment>
<gene>
    <name evidence="1" type="ORF">GGD90_000467</name>
</gene>
<reference evidence="1 2" key="1">
    <citation type="submission" date="2020-08" db="EMBL/GenBank/DDBJ databases">
        <title>Genome sequencing of Purple Non-Sulfur Bacteria from various extreme environments.</title>
        <authorList>
            <person name="Mayer M."/>
        </authorList>
    </citation>
    <scope>NUCLEOTIDE SEQUENCE [LARGE SCALE GENOMIC DNA]</scope>
    <source>
        <strain evidence="1 2">2761</strain>
    </source>
</reference>
<dbReference type="EMBL" id="JACIGE010000001">
    <property type="protein sequence ID" value="MBB4246118.1"/>
    <property type="molecule type" value="Genomic_DNA"/>
</dbReference>
<dbReference type="Proteomes" id="UP000587070">
    <property type="component" value="Unassembled WGS sequence"/>
</dbReference>
<accession>A0A840G5W0</accession>
<name>A0A840G5W0_RHOTE</name>
<proteinExistence type="predicted"/>
<sequence>MNDSLCVCLIMAQSGGKARKRARKGHGRSGSARVFRIRSSDPAKASSFSAPARYTIFGAAKAGQRLPEGRKGIPVAIIMDMNGNCTQDTDVEFRAALGPSYSEEILSAGWTEVPRPEVHLLSVATIAAETGKAEAASAPPGFDVDGFLARVYASQE</sequence>